<gene>
    <name evidence="1" type="ORF">LPU83_pLPU83c_0630</name>
</gene>
<organism evidence="1 2">
    <name type="scientific">Rhizobium favelukesii</name>
    <dbReference type="NCBI Taxonomy" id="348824"/>
    <lineage>
        <taxon>Bacteria</taxon>
        <taxon>Pseudomonadati</taxon>
        <taxon>Pseudomonadota</taxon>
        <taxon>Alphaproteobacteria</taxon>
        <taxon>Hyphomicrobiales</taxon>
        <taxon>Rhizobiaceae</taxon>
        <taxon>Rhizobium/Agrobacterium group</taxon>
        <taxon>Rhizobium</taxon>
    </lineage>
</organism>
<reference evidence="1" key="1">
    <citation type="submission" date="2013-11" db="EMBL/GenBank/DDBJ databases">
        <title>Draft genome sequence of the broad-host-range Rhizobium sp. LPU83 strain, a member of the low-genetic diversity Oregon-like Rhizobium sp. group.</title>
        <authorList>
            <person name="Wibberg D."/>
            <person name="Puehler A."/>
            <person name="Schlueter A."/>
        </authorList>
    </citation>
    <scope>NUCLEOTIDE SEQUENCE [LARGE SCALE GENOMIC DNA]</scope>
    <source>
        <strain evidence="1">LPU83</strain>
        <plasmid evidence="1">pLPU83c</plasmid>
    </source>
</reference>
<protein>
    <submittedName>
        <fullName evidence="1">Uncharacterized protein</fullName>
    </submittedName>
</protein>
<name>W6RJ59_9HYPH</name>
<evidence type="ECO:0000313" key="1">
    <source>
        <dbReference type="EMBL" id="CDM61192.1"/>
    </source>
</evidence>
<accession>W6RJ59</accession>
<evidence type="ECO:0000313" key="2">
    <source>
        <dbReference type="Proteomes" id="UP000019443"/>
    </source>
</evidence>
<dbReference type="AlphaFoldDB" id="W6RJ59"/>
<geneLocation type="plasmid" evidence="1 2">
    <name>pLPU83c</name>
</geneLocation>
<dbReference type="KEGG" id="rhl:LPU83_pLPU83c_0630"/>
<sequence>MSRLVQPVSSRFQHDHSQKIPDEIEVIVRWVTAANFLDSFEQSGRFIVHRR</sequence>
<keyword evidence="2" id="KW-1185">Reference proteome</keyword>
<keyword evidence="1" id="KW-0614">Plasmid</keyword>
<dbReference type="HOGENOM" id="CLU_3103112_0_0_5"/>
<proteinExistence type="predicted"/>
<dbReference type="Proteomes" id="UP000019443">
    <property type="component" value="Plasmid pLPU83c"/>
</dbReference>
<dbReference type="EMBL" id="HG916854">
    <property type="protein sequence ID" value="CDM61192.1"/>
    <property type="molecule type" value="Genomic_DNA"/>
</dbReference>